<accession>A0AAN6UQQ1</accession>
<feature type="region of interest" description="Disordered" evidence="1">
    <location>
        <begin position="150"/>
        <end position="169"/>
    </location>
</feature>
<organism evidence="2 3">
    <name type="scientific">Trichocladium antarcticum</name>
    <dbReference type="NCBI Taxonomy" id="1450529"/>
    <lineage>
        <taxon>Eukaryota</taxon>
        <taxon>Fungi</taxon>
        <taxon>Dikarya</taxon>
        <taxon>Ascomycota</taxon>
        <taxon>Pezizomycotina</taxon>
        <taxon>Sordariomycetes</taxon>
        <taxon>Sordariomycetidae</taxon>
        <taxon>Sordariales</taxon>
        <taxon>Chaetomiaceae</taxon>
        <taxon>Trichocladium</taxon>
    </lineage>
</organism>
<reference evidence="2" key="2">
    <citation type="submission" date="2023-05" db="EMBL/GenBank/DDBJ databases">
        <authorList>
            <consortium name="Lawrence Berkeley National Laboratory"/>
            <person name="Steindorff A."/>
            <person name="Hensen N."/>
            <person name="Bonometti L."/>
            <person name="Westerberg I."/>
            <person name="Brannstrom I.O."/>
            <person name="Guillou S."/>
            <person name="Cros-Aarteil S."/>
            <person name="Calhoun S."/>
            <person name="Haridas S."/>
            <person name="Kuo A."/>
            <person name="Mondo S."/>
            <person name="Pangilinan J."/>
            <person name="Riley R."/>
            <person name="Labutti K."/>
            <person name="Andreopoulos B."/>
            <person name="Lipzen A."/>
            <person name="Chen C."/>
            <person name="Yanf M."/>
            <person name="Daum C."/>
            <person name="Ng V."/>
            <person name="Clum A."/>
            <person name="Ohm R."/>
            <person name="Martin F."/>
            <person name="Silar P."/>
            <person name="Natvig D."/>
            <person name="Lalanne C."/>
            <person name="Gautier V."/>
            <person name="Ament-Velasquez S.L."/>
            <person name="Kruys A."/>
            <person name="Hutchinson M.I."/>
            <person name="Powell A.J."/>
            <person name="Barry K."/>
            <person name="Miller A.N."/>
            <person name="Grigoriev I.V."/>
            <person name="Debuchy R."/>
            <person name="Gladieux P."/>
            <person name="Thoren M.H."/>
            <person name="Johannesson H."/>
        </authorList>
    </citation>
    <scope>NUCLEOTIDE SEQUENCE</scope>
    <source>
        <strain evidence="2">CBS 123565</strain>
    </source>
</reference>
<dbReference type="AlphaFoldDB" id="A0AAN6UQQ1"/>
<comment type="caution">
    <text evidence="2">The sequence shown here is derived from an EMBL/GenBank/DDBJ whole genome shotgun (WGS) entry which is preliminary data.</text>
</comment>
<reference evidence="2" key="1">
    <citation type="journal article" date="2023" name="Mol. Phylogenet. Evol.">
        <title>Genome-scale phylogeny and comparative genomics of the fungal order Sordariales.</title>
        <authorList>
            <person name="Hensen N."/>
            <person name="Bonometti L."/>
            <person name="Westerberg I."/>
            <person name="Brannstrom I.O."/>
            <person name="Guillou S."/>
            <person name="Cros-Aarteil S."/>
            <person name="Calhoun S."/>
            <person name="Haridas S."/>
            <person name="Kuo A."/>
            <person name="Mondo S."/>
            <person name="Pangilinan J."/>
            <person name="Riley R."/>
            <person name="LaButti K."/>
            <person name="Andreopoulos B."/>
            <person name="Lipzen A."/>
            <person name="Chen C."/>
            <person name="Yan M."/>
            <person name="Daum C."/>
            <person name="Ng V."/>
            <person name="Clum A."/>
            <person name="Steindorff A."/>
            <person name="Ohm R.A."/>
            <person name="Martin F."/>
            <person name="Silar P."/>
            <person name="Natvig D.O."/>
            <person name="Lalanne C."/>
            <person name="Gautier V."/>
            <person name="Ament-Velasquez S.L."/>
            <person name="Kruys A."/>
            <person name="Hutchinson M.I."/>
            <person name="Powell A.J."/>
            <person name="Barry K."/>
            <person name="Miller A.N."/>
            <person name="Grigoriev I.V."/>
            <person name="Debuchy R."/>
            <person name="Gladieux P."/>
            <person name="Hiltunen Thoren M."/>
            <person name="Johannesson H."/>
        </authorList>
    </citation>
    <scope>NUCLEOTIDE SEQUENCE</scope>
    <source>
        <strain evidence="2">CBS 123565</strain>
    </source>
</reference>
<name>A0AAN6UQQ1_9PEZI</name>
<evidence type="ECO:0000313" key="3">
    <source>
        <dbReference type="Proteomes" id="UP001304895"/>
    </source>
</evidence>
<dbReference type="Proteomes" id="UP001304895">
    <property type="component" value="Unassembled WGS sequence"/>
</dbReference>
<protein>
    <submittedName>
        <fullName evidence="2">Uncharacterized protein</fullName>
    </submittedName>
</protein>
<keyword evidence="3" id="KW-1185">Reference proteome</keyword>
<gene>
    <name evidence="2" type="ORF">BT67DRAFT_438724</name>
</gene>
<sequence length="191" mass="20098">MRDSRWCKSLGGVTRACHSLSSRFWGASSQDGVNSREAPLGLGPGPSWRADAIRVFIWALLRRHPLATKKPDSVPRVPRLRGRKGGISILQNEPRLSCWTTSWPACLTARSGEGSGGWCRGAGAKSGVVVPGSVSQGTNRLTAWLRHGADGEEGGMQAPTAPQAQAGSGSGLVVLDRQWTPLCGGNAAVTC</sequence>
<evidence type="ECO:0000313" key="2">
    <source>
        <dbReference type="EMBL" id="KAK4137463.1"/>
    </source>
</evidence>
<evidence type="ECO:0000256" key="1">
    <source>
        <dbReference type="SAM" id="MobiDB-lite"/>
    </source>
</evidence>
<dbReference type="EMBL" id="MU853402">
    <property type="protein sequence ID" value="KAK4137463.1"/>
    <property type="molecule type" value="Genomic_DNA"/>
</dbReference>
<proteinExistence type="predicted"/>